<dbReference type="InterPro" id="IPR036390">
    <property type="entry name" value="WH_DNA-bd_sf"/>
</dbReference>
<dbReference type="STRING" id="36807.Mlaev_02773"/>
<proteinExistence type="predicted"/>
<dbReference type="AlphaFoldDB" id="A0A150H6D1"/>
<dbReference type="Proteomes" id="UP000075357">
    <property type="component" value="Unassembled WGS sequence"/>
</dbReference>
<dbReference type="PANTHER" id="PTHR33164">
    <property type="entry name" value="TRANSCRIPTIONAL REGULATOR, MARR FAMILY"/>
    <property type="match status" value="1"/>
</dbReference>
<sequence>MTTAHTPDATPVLDALARFRAADAQMHQRVRTHAALGENELRILQYVLACDRAGTDVKPSEISRHLGISSASTTALLDRLERLGSVQRVSHPTDRRSILIAPTARAAAEVATLVDAFENRVATTIDHLSEEGRAAVIAFLDAATDAADEIADPTIARDYASM</sequence>
<organism evidence="2 3">
    <name type="scientific">Microbacterium laevaniformans</name>
    <dbReference type="NCBI Taxonomy" id="36807"/>
    <lineage>
        <taxon>Bacteria</taxon>
        <taxon>Bacillati</taxon>
        <taxon>Actinomycetota</taxon>
        <taxon>Actinomycetes</taxon>
        <taxon>Micrococcales</taxon>
        <taxon>Microbacteriaceae</taxon>
        <taxon>Microbacterium</taxon>
    </lineage>
</organism>
<keyword evidence="3" id="KW-1185">Reference proteome</keyword>
<dbReference type="InterPro" id="IPR036388">
    <property type="entry name" value="WH-like_DNA-bd_sf"/>
</dbReference>
<comment type="caution">
    <text evidence="2">The sequence shown here is derived from an EMBL/GenBank/DDBJ whole genome shotgun (WGS) entry which is preliminary data.</text>
</comment>
<dbReference type="EMBL" id="LRAD01000057">
    <property type="protein sequence ID" value="KXZ57584.1"/>
    <property type="molecule type" value="Genomic_DNA"/>
</dbReference>
<dbReference type="PRINTS" id="PR00598">
    <property type="entry name" value="HTHMARR"/>
</dbReference>
<dbReference type="PANTHER" id="PTHR33164:SF43">
    <property type="entry name" value="HTH-TYPE TRANSCRIPTIONAL REPRESSOR YETL"/>
    <property type="match status" value="1"/>
</dbReference>
<name>A0A150H6D1_9MICO</name>
<evidence type="ECO:0000259" key="1">
    <source>
        <dbReference type="PROSITE" id="PS50995"/>
    </source>
</evidence>
<gene>
    <name evidence="2" type="ORF">Mlaev_02773</name>
</gene>
<dbReference type="SUPFAM" id="SSF46785">
    <property type="entry name" value="Winged helix' DNA-binding domain"/>
    <property type="match status" value="1"/>
</dbReference>
<protein>
    <submittedName>
        <fullName evidence="2">MarR family protein</fullName>
    </submittedName>
</protein>
<dbReference type="InterPro" id="IPR039422">
    <property type="entry name" value="MarR/SlyA-like"/>
</dbReference>
<reference evidence="2 3" key="1">
    <citation type="submission" date="2016-01" db="EMBL/GenBank/DDBJ databases">
        <title>Draft genome sequences of Microbacterium laevaniformans LCDC 91-0039 and the type strain of Microbacterium hominis LCDC 84-209.</title>
        <authorList>
            <person name="Bernier A.-M."/>
            <person name="Bernard K."/>
        </authorList>
    </citation>
    <scope>NUCLEOTIDE SEQUENCE [LARGE SCALE GENOMIC DNA]</scope>
    <source>
        <strain evidence="2 3">LCDC 91-0039</strain>
    </source>
</reference>
<dbReference type="PATRIC" id="fig|36807.3.peg.2824"/>
<evidence type="ECO:0000313" key="2">
    <source>
        <dbReference type="EMBL" id="KXZ57584.1"/>
    </source>
</evidence>
<dbReference type="InterPro" id="IPR000835">
    <property type="entry name" value="HTH_MarR-typ"/>
</dbReference>
<evidence type="ECO:0000313" key="3">
    <source>
        <dbReference type="Proteomes" id="UP000075357"/>
    </source>
</evidence>
<dbReference type="Gene3D" id="1.10.10.10">
    <property type="entry name" value="Winged helix-like DNA-binding domain superfamily/Winged helix DNA-binding domain"/>
    <property type="match status" value="1"/>
</dbReference>
<dbReference type="PROSITE" id="PS50995">
    <property type="entry name" value="HTH_MARR_2"/>
    <property type="match status" value="1"/>
</dbReference>
<dbReference type="SMART" id="SM00347">
    <property type="entry name" value="HTH_MARR"/>
    <property type="match status" value="1"/>
</dbReference>
<feature type="domain" description="HTH marR-type" evidence="1">
    <location>
        <begin position="9"/>
        <end position="145"/>
    </location>
</feature>
<dbReference type="GO" id="GO:0003700">
    <property type="term" value="F:DNA-binding transcription factor activity"/>
    <property type="evidence" value="ECO:0007669"/>
    <property type="project" value="InterPro"/>
</dbReference>
<accession>A0A150H6D1</accession>
<dbReference type="GO" id="GO:0006950">
    <property type="term" value="P:response to stress"/>
    <property type="evidence" value="ECO:0007669"/>
    <property type="project" value="TreeGrafter"/>
</dbReference>
<dbReference type="RefSeq" id="WP_036286981.1">
    <property type="nucleotide sequence ID" value="NZ_BAABEE010000001.1"/>
</dbReference>
<dbReference type="Pfam" id="PF12802">
    <property type="entry name" value="MarR_2"/>
    <property type="match status" value="1"/>
</dbReference>